<organism evidence="5 6">
    <name type="scientific">Canna indica</name>
    <name type="common">Indian-shot</name>
    <dbReference type="NCBI Taxonomy" id="4628"/>
    <lineage>
        <taxon>Eukaryota</taxon>
        <taxon>Viridiplantae</taxon>
        <taxon>Streptophyta</taxon>
        <taxon>Embryophyta</taxon>
        <taxon>Tracheophyta</taxon>
        <taxon>Spermatophyta</taxon>
        <taxon>Magnoliopsida</taxon>
        <taxon>Liliopsida</taxon>
        <taxon>Zingiberales</taxon>
        <taxon>Cannaceae</taxon>
        <taxon>Canna</taxon>
    </lineage>
</organism>
<dbReference type="InterPro" id="IPR002048">
    <property type="entry name" value="EF_hand_dom"/>
</dbReference>
<evidence type="ECO:0000259" key="4">
    <source>
        <dbReference type="PROSITE" id="PS50222"/>
    </source>
</evidence>
<dbReference type="PROSITE" id="PS00018">
    <property type="entry name" value="EF_HAND_1"/>
    <property type="match status" value="2"/>
</dbReference>
<keyword evidence="6" id="KW-1185">Reference proteome</keyword>
<dbReference type="FunFam" id="1.10.238.10:FF:000001">
    <property type="entry name" value="Calmodulin 1"/>
    <property type="match status" value="1"/>
</dbReference>
<feature type="domain" description="EF-hand" evidence="4">
    <location>
        <begin position="101"/>
        <end position="136"/>
    </location>
</feature>
<dbReference type="InterPro" id="IPR018247">
    <property type="entry name" value="EF_Hand_1_Ca_BS"/>
</dbReference>
<dbReference type="SMART" id="SM00054">
    <property type="entry name" value="EFh"/>
    <property type="match status" value="2"/>
</dbReference>
<accession>A0AAQ3KAY5</accession>
<dbReference type="Proteomes" id="UP001327560">
    <property type="component" value="Chromosome 4"/>
</dbReference>
<dbReference type="InterPro" id="IPR011992">
    <property type="entry name" value="EF-hand-dom_pair"/>
</dbReference>
<dbReference type="PROSITE" id="PS50222">
    <property type="entry name" value="EF_HAND_2"/>
    <property type="match status" value="2"/>
</dbReference>
<keyword evidence="2" id="KW-0677">Repeat</keyword>
<dbReference type="SUPFAM" id="SSF47473">
    <property type="entry name" value="EF-hand"/>
    <property type="match status" value="1"/>
</dbReference>
<dbReference type="Gene3D" id="1.10.238.10">
    <property type="entry name" value="EF-hand"/>
    <property type="match status" value="1"/>
</dbReference>
<keyword evidence="1" id="KW-0479">Metal-binding</keyword>
<dbReference type="GO" id="GO:0005509">
    <property type="term" value="F:calcium ion binding"/>
    <property type="evidence" value="ECO:0007669"/>
    <property type="project" value="InterPro"/>
</dbReference>
<reference evidence="5 6" key="1">
    <citation type="submission" date="2023-10" db="EMBL/GenBank/DDBJ databases">
        <title>Chromosome-scale genome assembly provides insights into flower coloration mechanisms of Canna indica.</title>
        <authorList>
            <person name="Li C."/>
        </authorList>
    </citation>
    <scope>NUCLEOTIDE SEQUENCE [LARGE SCALE GENOMIC DNA]</scope>
    <source>
        <tissue evidence="5">Flower</tissue>
    </source>
</reference>
<dbReference type="CDD" id="cd00051">
    <property type="entry name" value="EFh"/>
    <property type="match status" value="1"/>
</dbReference>
<gene>
    <name evidence="5" type="ORF">Cni_G12598</name>
</gene>
<dbReference type="InterPro" id="IPR039647">
    <property type="entry name" value="EF_hand_pair_protein_CML-like"/>
</dbReference>
<keyword evidence="3" id="KW-0106">Calcium</keyword>
<dbReference type="EMBL" id="CP136893">
    <property type="protein sequence ID" value="WOL03878.1"/>
    <property type="molecule type" value="Genomic_DNA"/>
</dbReference>
<evidence type="ECO:0000256" key="1">
    <source>
        <dbReference type="ARBA" id="ARBA00022723"/>
    </source>
</evidence>
<evidence type="ECO:0000256" key="3">
    <source>
        <dbReference type="ARBA" id="ARBA00022837"/>
    </source>
</evidence>
<evidence type="ECO:0000313" key="6">
    <source>
        <dbReference type="Proteomes" id="UP001327560"/>
    </source>
</evidence>
<dbReference type="PANTHER" id="PTHR10891">
    <property type="entry name" value="EF-HAND CALCIUM-BINDING DOMAIN CONTAINING PROTEIN"/>
    <property type="match status" value="1"/>
</dbReference>
<evidence type="ECO:0000313" key="5">
    <source>
        <dbReference type="EMBL" id="WOL03878.1"/>
    </source>
</evidence>
<proteinExistence type="predicted"/>
<dbReference type="AlphaFoldDB" id="A0AAQ3KAY5"/>
<dbReference type="Pfam" id="PF13499">
    <property type="entry name" value="EF-hand_7"/>
    <property type="match status" value="1"/>
</dbReference>
<feature type="domain" description="EF-hand" evidence="4">
    <location>
        <begin position="141"/>
        <end position="174"/>
    </location>
</feature>
<sequence>MRKTYSDSTPQCCITPFLICNLVHVFRAFLQFSASFISLLFVPVKRIILEKEQEEEQEGEVTCDDVEVVMQRLGMVGMGKKRSEYGILMEGACELLEEKTASLEELKEAFYVFDRDEDGFISPAELWSVMRRLGLQLEKDMRLEDCERMINAYDEDGDGKISFSEFKNLLENAI</sequence>
<name>A0AAQ3KAY5_9LILI</name>
<protein>
    <submittedName>
        <fullName evidence="5">Calcium-binding protein CML45</fullName>
    </submittedName>
</protein>
<evidence type="ECO:0000256" key="2">
    <source>
        <dbReference type="ARBA" id="ARBA00022737"/>
    </source>
</evidence>